<dbReference type="EMBL" id="AQHF01000025">
    <property type="protein sequence ID" value="MBE0346988.1"/>
    <property type="molecule type" value="Genomic_DNA"/>
</dbReference>
<gene>
    <name evidence="3" type="ORF">PPEP_a3965</name>
</gene>
<evidence type="ECO:0008006" key="5">
    <source>
        <dbReference type="Google" id="ProtNLM"/>
    </source>
</evidence>
<evidence type="ECO:0000256" key="2">
    <source>
        <dbReference type="SAM" id="SignalP"/>
    </source>
</evidence>
<feature type="signal peptide" evidence="2">
    <location>
        <begin position="1"/>
        <end position="22"/>
    </location>
</feature>
<comment type="caution">
    <text evidence="3">The sequence shown here is derived from an EMBL/GenBank/DDBJ whole genome shotgun (WGS) entry which is preliminary data.</text>
</comment>
<dbReference type="RefSeq" id="WP_147391290.1">
    <property type="nucleotide sequence ID" value="NZ_AQHF01000025.1"/>
</dbReference>
<reference evidence="3 4" key="1">
    <citation type="submission" date="2015-06" db="EMBL/GenBank/DDBJ databases">
        <title>Genome sequence of Pseudoalteromonas peptidolytica.</title>
        <authorList>
            <person name="Xie B.-B."/>
            <person name="Rong J.-C."/>
            <person name="Qin Q.-L."/>
            <person name="Zhang Y.-Z."/>
        </authorList>
    </citation>
    <scope>NUCLEOTIDE SEQUENCE [LARGE SCALE GENOMIC DNA]</scope>
    <source>
        <strain evidence="3 4">F12-50-A1</strain>
    </source>
</reference>
<dbReference type="PROSITE" id="PS51257">
    <property type="entry name" value="PROKAR_LIPOPROTEIN"/>
    <property type="match status" value="1"/>
</dbReference>
<name>A0A8I0MWY1_9GAMM</name>
<feature type="region of interest" description="Disordered" evidence="1">
    <location>
        <begin position="18"/>
        <end position="40"/>
    </location>
</feature>
<evidence type="ECO:0000313" key="3">
    <source>
        <dbReference type="EMBL" id="MBE0346988.1"/>
    </source>
</evidence>
<evidence type="ECO:0000313" key="4">
    <source>
        <dbReference type="Proteomes" id="UP000660708"/>
    </source>
</evidence>
<accession>A0A8I0MWY1</accession>
<keyword evidence="2" id="KW-0732">Signal</keyword>
<keyword evidence="4" id="KW-1185">Reference proteome</keyword>
<dbReference type="Proteomes" id="UP000660708">
    <property type="component" value="Unassembled WGS sequence"/>
</dbReference>
<organism evidence="3 4">
    <name type="scientific">Pseudoalteromonas peptidolytica F12-50-A1</name>
    <dbReference type="NCBI Taxonomy" id="1315280"/>
    <lineage>
        <taxon>Bacteria</taxon>
        <taxon>Pseudomonadati</taxon>
        <taxon>Pseudomonadota</taxon>
        <taxon>Gammaproteobacteria</taxon>
        <taxon>Alteromonadales</taxon>
        <taxon>Pseudoalteromonadaceae</taxon>
        <taxon>Pseudoalteromonas</taxon>
    </lineage>
</organism>
<feature type="chain" id="PRO_5034931766" description="Lipoprotein" evidence="2">
    <location>
        <begin position="23"/>
        <end position="486"/>
    </location>
</feature>
<protein>
    <recommendedName>
        <fullName evidence="5">Lipoprotein</fullName>
    </recommendedName>
</protein>
<proteinExistence type="predicted"/>
<dbReference type="AlphaFoldDB" id="A0A8I0MWY1"/>
<sequence length="486" mass="54127">MRVILTILVCATTSLVGCGGSASDSNTVPPPKNIAPNPAPNPLENKLNLSALDQQNSLYSSDLGYTTALERVFNLKNDKLLVLGETSSVEESGNKEGFYAITDPNGQTYQFEQSTEGFVDACVFDSGEYILGRFIQEGDDIFSVQLERYDETGVQLKSVPMQALSMDVKYDIPTDKNAWLLNPFTIIPTDDPLSDTKYTQTSITWWRFNNAKFTCHDENLYVSYNNGGRKIAKYDANLQLMWQKPIDIRYWGNSSRASEAIEIAISDNGYLYSAQNISTDAIPAYNHKFSTVHAVPQDVAQSDMHVIVKTFDLNGELLNEQFISDEHSSLIDDIKVHQDTVFIGVSARRSKADSTRYSSEWDVGLIQVYHGERIPQRYWYNIDKEDVLRGLAIADNTLYLYGHIGGVQVDTNSWVEHTNGFIGQLDIENLSDLSIETYHTERSASIQSLSVHDTGTITAVGIENAPMTHSADTSMAGLFIKVNSNP</sequence>
<evidence type="ECO:0000256" key="1">
    <source>
        <dbReference type="SAM" id="MobiDB-lite"/>
    </source>
</evidence>
<feature type="compositionally biased region" description="Pro residues" evidence="1">
    <location>
        <begin position="28"/>
        <end position="40"/>
    </location>
</feature>